<dbReference type="RefSeq" id="WP_144975905.1">
    <property type="nucleotide sequence ID" value="NZ_CP036289.1"/>
</dbReference>
<dbReference type="EMBL" id="CP036289">
    <property type="protein sequence ID" value="QDU77198.1"/>
    <property type="molecule type" value="Genomic_DNA"/>
</dbReference>
<evidence type="ECO:0000259" key="3">
    <source>
        <dbReference type="Pfam" id="PF04909"/>
    </source>
</evidence>
<organism evidence="4 5">
    <name type="scientific">Bremerella volcania</name>
    <dbReference type="NCBI Taxonomy" id="2527984"/>
    <lineage>
        <taxon>Bacteria</taxon>
        <taxon>Pseudomonadati</taxon>
        <taxon>Planctomycetota</taxon>
        <taxon>Planctomycetia</taxon>
        <taxon>Pirellulales</taxon>
        <taxon>Pirellulaceae</taxon>
        <taxon>Bremerella</taxon>
    </lineage>
</organism>
<dbReference type="Gene3D" id="3.20.20.140">
    <property type="entry name" value="Metal-dependent hydrolases"/>
    <property type="match status" value="1"/>
</dbReference>
<dbReference type="GO" id="GO:0005737">
    <property type="term" value="C:cytoplasm"/>
    <property type="evidence" value="ECO:0007669"/>
    <property type="project" value="TreeGrafter"/>
</dbReference>
<dbReference type="AlphaFoldDB" id="A0A518CDA3"/>
<name>A0A518CDA3_9BACT</name>
<dbReference type="SUPFAM" id="SSF51556">
    <property type="entry name" value="Metallo-dependent hydrolases"/>
    <property type="match status" value="1"/>
</dbReference>
<dbReference type="InterPro" id="IPR032466">
    <property type="entry name" value="Metal_Hydrolase"/>
</dbReference>
<gene>
    <name evidence="4" type="ORF">Pan97_42600</name>
</gene>
<dbReference type="Proteomes" id="UP000318626">
    <property type="component" value="Chromosome"/>
</dbReference>
<accession>A0A518CDA3</accession>
<dbReference type="OrthoDB" id="8673173at2"/>
<feature type="signal peptide" evidence="2">
    <location>
        <begin position="1"/>
        <end position="25"/>
    </location>
</feature>
<dbReference type="GO" id="GO:0016831">
    <property type="term" value="F:carboxy-lyase activity"/>
    <property type="evidence" value="ECO:0007669"/>
    <property type="project" value="InterPro"/>
</dbReference>
<dbReference type="Pfam" id="PF04909">
    <property type="entry name" value="Amidohydro_2"/>
    <property type="match status" value="1"/>
</dbReference>
<dbReference type="InterPro" id="IPR006680">
    <property type="entry name" value="Amidohydro-rel"/>
</dbReference>
<sequence length="408" mass="47036" precursor="true">MICPTHHVRSLVWLLVGLASSVSLAQAQTGEADPPLDGEDGRPLAIGEFRPEATLKVRQTNLTHAKFPVVDDHTHFRYRLKHSPEQLDDFVEVMDRNNIALCVSLDGKLGDEFDAHAKYLWTKYPDRFLIYANIDWQGEGDPDKPETWACQRPEFGRRMALELAEVKKKGASGLKLFKQFGLGYRDADGSLLKIDDPRWDPIWEACGKLGLPVIIHTADPVAFFEPIDKTNERWEELSRHPDWSFYGDKFPSCQQLLAARNRVIERHPETIFIGAHMANNSEDLAVVAQWLDKYPNLYVEPASRISELGRQPYTSREFVLKYQDRILFGTDGPWPEERLHYYWRFFETFDEYFPYSEKVPPPQGLWCIYGIGLPDDVLKKIYHENAVKVIPGIESKLKKYVEKQDAAK</sequence>
<keyword evidence="2" id="KW-0732">Signal</keyword>
<dbReference type="PANTHER" id="PTHR21240">
    <property type="entry name" value="2-AMINO-3-CARBOXYLMUCONATE-6-SEMIALDEHYDE DECARBOXYLASE"/>
    <property type="match status" value="1"/>
</dbReference>
<evidence type="ECO:0000313" key="5">
    <source>
        <dbReference type="Proteomes" id="UP000318626"/>
    </source>
</evidence>
<feature type="chain" id="PRO_5021931804" evidence="2">
    <location>
        <begin position="26"/>
        <end position="408"/>
    </location>
</feature>
<dbReference type="InterPro" id="IPR032465">
    <property type="entry name" value="ACMSD"/>
</dbReference>
<protein>
    <submittedName>
        <fullName evidence="4">Amidohydrolase</fullName>
    </submittedName>
</protein>
<proteinExistence type="predicted"/>
<evidence type="ECO:0000256" key="2">
    <source>
        <dbReference type="SAM" id="SignalP"/>
    </source>
</evidence>
<keyword evidence="5" id="KW-1185">Reference proteome</keyword>
<dbReference type="PANTHER" id="PTHR21240:SF28">
    <property type="entry name" value="ISO-OROTATE DECARBOXYLASE (EUROFUNG)"/>
    <property type="match status" value="1"/>
</dbReference>
<reference evidence="5" key="1">
    <citation type="submission" date="2019-02" db="EMBL/GenBank/DDBJ databases">
        <title>Deep-cultivation of Planctomycetes and their phenomic and genomic characterization uncovers novel biology.</title>
        <authorList>
            <person name="Wiegand S."/>
            <person name="Jogler M."/>
            <person name="Boedeker C."/>
            <person name="Pinto D."/>
            <person name="Vollmers J."/>
            <person name="Rivas-Marin E."/>
            <person name="Kohn T."/>
            <person name="Peeters S.H."/>
            <person name="Heuer A."/>
            <person name="Rast P."/>
            <person name="Oberbeckmann S."/>
            <person name="Bunk B."/>
            <person name="Jeske O."/>
            <person name="Meyerdierks A."/>
            <person name="Storesund J.E."/>
            <person name="Kallscheuer N."/>
            <person name="Luecker S."/>
            <person name="Lage O.M."/>
            <person name="Pohl T."/>
            <person name="Merkel B.J."/>
            <person name="Hornburger P."/>
            <person name="Mueller R.-W."/>
            <person name="Bruemmer F."/>
            <person name="Labrenz M."/>
            <person name="Spormann A.M."/>
            <person name="Op den Camp H."/>
            <person name="Overmann J."/>
            <person name="Amann R."/>
            <person name="Jetten M.S.M."/>
            <person name="Mascher T."/>
            <person name="Medema M.H."/>
            <person name="Devos D.P."/>
            <person name="Kaster A.-K."/>
            <person name="Ovreas L."/>
            <person name="Rohde M."/>
            <person name="Galperin M.Y."/>
            <person name="Jogler C."/>
        </authorList>
    </citation>
    <scope>NUCLEOTIDE SEQUENCE [LARGE SCALE GENOMIC DNA]</scope>
    <source>
        <strain evidence="5">Pan97</strain>
    </source>
</reference>
<feature type="domain" description="Amidohydrolase-related" evidence="3">
    <location>
        <begin position="71"/>
        <end position="389"/>
    </location>
</feature>
<keyword evidence="4" id="KW-0378">Hydrolase</keyword>
<dbReference type="GO" id="GO:0016787">
    <property type="term" value="F:hydrolase activity"/>
    <property type="evidence" value="ECO:0007669"/>
    <property type="project" value="UniProtKB-KW"/>
</dbReference>
<keyword evidence="1" id="KW-0456">Lyase</keyword>
<evidence type="ECO:0000256" key="1">
    <source>
        <dbReference type="ARBA" id="ARBA00023239"/>
    </source>
</evidence>
<dbReference type="GO" id="GO:0019748">
    <property type="term" value="P:secondary metabolic process"/>
    <property type="evidence" value="ECO:0007669"/>
    <property type="project" value="TreeGrafter"/>
</dbReference>
<dbReference type="KEGG" id="bvo:Pan97_42600"/>
<evidence type="ECO:0000313" key="4">
    <source>
        <dbReference type="EMBL" id="QDU77198.1"/>
    </source>
</evidence>